<evidence type="ECO:0000256" key="1">
    <source>
        <dbReference type="ARBA" id="ARBA00023125"/>
    </source>
</evidence>
<name>A0A9X3CXJ0_9FLAO</name>
<evidence type="ECO:0000313" key="4">
    <source>
        <dbReference type="Proteomes" id="UP001148482"/>
    </source>
</evidence>
<protein>
    <submittedName>
        <fullName evidence="3">TetR/AcrR family transcriptional regulator</fullName>
    </submittedName>
</protein>
<dbReference type="Pfam" id="PF00440">
    <property type="entry name" value="TetR_N"/>
    <property type="match status" value="1"/>
</dbReference>
<accession>A0A9X3CXJ0</accession>
<sequence length="228" mass="26778">MKHLLSQIKIEVNDKLYLKDPESTDLGRRIIQHSILLIDRMGFEQFTFKKLGKEINSNESSVYRYFENKHKLLLYLTSWYWAWKEYQLVFSTANIVDASAKLQKAMQVLTRQVEKDAVISHIDEVVLSRIVVNEFSKSYLTKEVDRENKEGFFAVHHRLVLRLREMILEVRSDYPYPSSLASTILEGSLHQFFLKEHFPSLTECSETILPSDYFTHMVLNVLNLKNNG</sequence>
<dbReference type="SUPFAM" id="SSF46689">
    <property type="entry name" value="Homeodomain-like"/>
    <property type="match status" value="1"/>
</dbReference>
<dbReference type="GO" id="GO:0003677">
    <property type="term" value="F:DNA binding"/>
    <property type="evidence" value="ECO:0007669"/>
    <property type="project" value="UniProtKB-KW"/>
</dbReference>
<dbReference type="EMBL" id="JAPJDA010000016">
    <property type="protein sequence ID" value="MCX2838601.1"/>
    <property type="molecule type" value="Genomic_DNA"/>
</dbReference>
<dbReference type="AlphaFoldDB" id="A0A9X3CXJ0"/>
<evidence type="ECO:0000313" key="3">
    <source>
        <dbReference type="EMBL" id="MCX2838601.1"/>
    </source>
</evidence>
<comment type="caution">
    <text evidence="3">The sequence shown here is derived from an EMBL/GenBank/DDBJ whole genome shotgun (WGS) entry which is preliminary data.</text>
</comment>
<organism evidence="3 4">
    <name type="scientific">Salinimicrobium profundisediminis</name>
    <dbReference type="NCBI Taxonomy" id="2994553"/>
    <lineage>
        <taxon>Bacteria</taxon>
        <taxon>Pseudomonadati</taxon>
        <taxon>Bacteroidota</taxon>
        <taxon>Flavobacteriia</taxon>
        <taxon>Flavobacteriales</taxon>
        <taxon>Flavobacteriaceae</taxon>
        <taxon>Salinimicrobium</taxon>
    </lineage>
</organism>
<keyword evidence="1" id="KW-0238">DNA-binding</keyword>
<dbReference type="RefSeq" id="WP_266069868.1">
    <property type="nucleotide sequence ID" value="NZ_JAPJDA010000016.1"/>
</dbReference>
<dbReference type="Proteomes" id="UP001148482">
    <property type="component" value="Unassembled WGS sequence"/>
</dbReference>
<feature type="domain" description="HTH tetR-type" evidence="2">
    <location>
        <begin position="37"/>
        <end position="75"/>
    </location>
</feature>
<dbReference type="InterPro" id="IPR001647">
    <property type="entry name" value="HTH_TetR"/>
</dbReference>
<proteinExistence type="predicted"/>
<keyword evidence="4" id="KW-1185">Reference proteome</keyword>
<gene>
    <name evidence="3" type="ORF">OQ279_10590</name>
</gene>
<reference evidence="3" key="1">
    <citation type="submission" date="2022-11" db="EMBL/GenBank/DDBJ databases">
        <title>Salinimicrobium profundisediminis sp. nov., isolated from deep-sea sediment of the Mariana Trench.</title>
        <authorList>
            <person name="Fu H."/>
        </authorList>
    </citation>
    <scope>NUCLEOTIDE SEQUENCE</scope>
    <source>
        <strain evidence="3">MT39</strain>
    </source>
</reference>
<dbReference type="Gene3D" id="1.10.357.10">
    <property type="entry name" value="Tetracycline Repressor, domain 2"/>
    <property type="match status" value="1"/>
</dbReference>
<evidence type="ECO:0000259" key="2">
    <source>
        <dbReference type="Pfam" id="PF00440"/>
    </source>
</evidence>
<dbReference type="InterPro" id="IPR009057">
    <property type="entry name" value="Homeodomain-like_sf"/>
</dbReference>